<evidence type="ECO:0000256" key="7">
    <source>
        <dbReference type="HAMAP-Rule" id="MF_00375"/>
    </source>
</evidence>
<accession>A0A511T243</accession>
<keyword evidence="10" id="KW-1185">Reference proteome</keyword>
<dbReference type="HAMAP" id="MF_00375">
    <property type="entry name" value="HemL_aminotrans_3"/>
    <property type="match status" value="1"/>
</dbReference>
<comment type="catalytic activity">
    <reaction evidence="7">
        <text>(S)-4-amino-5-oxopentanoate = 5-aminolevulinate</text>
        <dbReference type="Rhea" id="RHEA:14265"/>
        <dbReference type="ChEBI" id="CHEBI:57501"/>
        <dbReference type="ChEBI" id="CHEBI:356416"/>
        <dbReference type="EC" id="5.4.3.8"/>
    </reaction>
</comment>
<dbReference type="CDD" id="cd00610">
    <property type="entry name" value="OAT_like"/>
    <property type="match status" value="1"/>
</dbReference>
<dbReference type="Proteomes" id="UP000183760">
    <property type="component" value="Unassembled WGS sequence"/>
</dbReference>
<keyword evidence="7" id="KW-0963">Cytoplasm</keyword>
<dbReference type="Proteomes" id="UP000321514">
    <property type="component" value="Unassembled WGS sequence"/>
</dbReference>
<dbReference type="NCBIfam" id="TIGR00713">
    <property type="entry name" value="hemL"/>
    <property type="match status" value="1"/>
</dbReference>
<dbReference type="FunFam" id="3.40.640.10:FF:000021">
    <property type="entry name" value="Glutamate-1-semialdehyde 2,1-aminomutase"/>
    <property type="match status" value="1"/>
</dbReference>
<dbReference type="PANTHER" id="PTHR43713">
    <property type="entry name" value="GLUTAMATE-1-SEMIALDEHYDE 2,1-AMINOMUTASE"/>
    <property type="match status" value="1"/>
</dbReference>
<dbReference type="AlphaFoldDB" id="A0A511T243"/>
<dbReference type="GO" id="GO:0030170">
    <property type="term" value="F:pyridoxal phosphate binding"/>
    <property type="evidence" value="ECO:0007669"/>
    <property type="project" value="InterPro"/>
</dbReference>
<evidence type="ECO:0000256" key="6">
    <source>
        <dbReference type="ARBA" id="ARBA00023244"/>
    </source>
</evidence>
<evidence type="ECO:0000256" key="3">
    <source>
        <dbReference type="ARBA" id="ARBA00008981"/>
    </source>
</evidence>
<organism evidence="8 11">
    <name type="scientific">Myxococcus fulvus</name>
    <dbReference type="NCBI Taxonomy" id="33"/>
    <lineage>
        <taxon>Bacteria</taxon>
        <taxon>Pseudomonadati</taxon>
        <taxon>Myxococcota</taxon>
        <taxon>Myxococcia</taxon>
        <taxon>Myxococcales</taxon>
        <taxon>Cystobacterineae</taxon>
        <taxon>Myxococcaceae</taxon>
        <taxon>Myxococcus</taxon>
    </lineage>
</organism>
<evidence type="ECO:0000313" key="8">
    <source>
        <dbReference type="EMBL" id="GEN07683.1"/>
    </source>
</evidence>
<reference evidence="9 10" key="1">
    <citation type="submission" date="2016-10" db="EMBL/GenBank/DDBJ databases">
        <authorList>
            <person name="Varghese N."/>
            <person name="Submissions S."/>
        </authorList>
    </citation>
    <scope>NUCLEOTIDE SEQUENCE [LARGE SCALE GENOMIC DNA]</scope>
    <source>
        <strain evidence="9 10">DSM 16525</strain>
    </source>
</reference>
<dbReference type="GO" id="GO:0006782">
    <property type="term" value="P:protoporphyrinogen IX biosynthetic process"/>
    <property type="evidence" value="ECO:0007669"/>
    <property type="project" value="UniProtKB-UniRule"/>
</dbReference>
<dbReference type="EC" id="5.4.3.8" evidence="7"/>
<dbReference type="InterPro" id="IPR015422">
    <property type="entry name" value="PyrdxlP-dep_Trfase_small"/>
</dbReference>
<dbReference type="InterPro" id="IPR049704">
    <property type="entry name" value="Aminotrans_3_PPA_site"/>
</dbReference>
<comment type="cofactor">
    <cofactor evidence="1 7">
        <name>pyridoxal 5'-phosphate</name>
        <dbReference type="ChEBI" id="CHEBI:597326"/>
    </cofactor>
</comment>
<dbReference type="InterPro" id="IPR015424">
    <property type="entry name" value="PyrdxlP-dep_Trfase"/>
</dbReference>
<evidence type="ECO:0000256" key="5">
    <source>
        <dbReference type="ARBA" id="ARBA00023235"/>
    </source>
</evidence>
<keyword evidence="4 7" id="KW-0663">Pyridoxal phosphate</keyword>
<dbReference type="InterPro" id="IPR015421">
    <property type="entry name" value="PyrdxlP-dep_Trfase_major"/>
</dbReference>
<dbReference type="EMBL" id="FOIB01000001">
    <property type="protein sequence ID" value="SES83044.1"/>
    <property type="molecule type" value="Genomic_DNA"/>
</dbReference>
<dbReference type="InterPro" id="IPR005814">
    <property type="entry name" value="Aminotrans_3"/>
</dbReference>
<keyword evidence="6 7" id="KW-0627">Porphyrin biosynthesis</keyword>
<comment type="pathway">
    <text evidence="2">Porphyrin-containing compound metabolism; protoporphyrin-IX biosynthesis; 5-aminolevulinate from L-glutamyl-tRNA(Glu): step 2/2.</text>
</comment>
<reference evidence="8 11" key="2">
    <citation type="submission" date="2019-07" db="EMBL/GenBank/DDBJ databases">
        <title>Whole genome shotgun sequence of Myxococcus fulvus NBRC 100333.</title>
        <authorList>
            <person name="Hosoyama A."/>
            <person name="Uohara A."/>
            <person name="Ohji S."/>
            <person name="Ichikawa N."/>
        </authorList>
    </citation>
    <scope>NUCLEOTIDE SEQUENCE [LARGE SCALE GENOMIC DNA]</scope>
    <source>
        <strain evidence="8 11">NBRC 100333</strain>
    </source>
</reference>
<evidence type="ECO:0000313" key="11">
    <source>
        <dbReference type="Proteomes" id="UP000321514"/>
    </source>
</evidence>
<comment type="similarity">
    <text evidence="3 7">Belongs to the class-III pyridoxal-phosphate-dependent aminotransferase family. HemL subfamily.</text>
</comment>
<comment type="subcellular location">
    <subcellularLocation>
        <location evidence="7">Cytoplasm</location>
    </subcellularLocation>
</comment>
<evidence type="ECO:0000256" key="1">
    <source>
        <dbReference type="ARBA" id="ARBA00001933"/>
    </source>
</evidence>
<evidence type="ECO:0000313" key="10">
    <source>
        <dbReference type="Proteomes" id="UP000183760"/>
    </source>
</evidence>
<feature type="modified residue" description="N6-(pyridoxal phosphate)lysine" evidence="7">
    <location>
        <position position="286"/>
    </location>
</feature>
<dbReference type="GO" id="GO:0005737">
    <property type="term" value="C:cytoplasm"/>
    <property type="evidence" value="ECO:0007669"/>
    <property type="project" value="UniProtKB-SubCell"/>
</dbReference>
<evidence type="ECO:0000313" key="9">
    <source>
        <dbReference type="EMBL" id="SES83044.1"/>
    </source>
</evidence>
<dbReference type="EMBL" id="BJXR01000025">
    <property type="protein sequence ID" value="GEN07683.1"/>
    <property type="molecule type" value="Genomic_DNA"/>
</dbReference>
<dbReference type="NCBIfam" id="NF000818">
    <property type="entry name" value="PRK00062.1"/>
    <property type="match status" value="1"/>
</dbReference>
<dbReference type="UniPathway" id="UPA00251">
    <property type="reaction ID" value="UER00317"/>
</dbReference>
<comment type="subunit">
    <text evidence="7">Homodimer.</text>
</comment>
<sequence>MGAGHSEGGSPRAACYGTHMNHAHSQSLFARAQARIPGGVNSPVRAFRGVGGDPVFFREGSGAWLTDVDGNRYVDLVGSWGPLILGHAYPPIVEAIIESARRGSSFGAPHAGEVEFAELICATMPAVEMVRLVSSGTEATVAAIRVARGFTGREHILKFEGCFHGAGDPFLVKAGSGVETLGLPDSPGVPAALAKLTLTAPFNDLAAVERIFEEKGKDIACAIIEPVVGNMGVLVPKQGYLQGLQALCQKHGVLLVLDEVMTGFRLARGGAQELYGLKPDLTTMAKVIGGGMPLGAYGGRADIMRKVAPAGPVYQSGTLSGNPVAVAAGLACLKALAAPGTYARLEQVSRMLEEGFIAEAKEAGVPVTVNRVGSMLTVFFTEQPVFDYTSAKTSDTGRFGRFFHAMLDAGVYLPPSQFEAAFVSLAMGEAEVAHVLGAARKAFRSLGQTG</sequence>
<dbReference type="PROSITE" id="PS00600">
    <property type="entry name" value="AA_TRANSFER_CLASS_3"/>
    <property type="match status" value="1"/>
</dbReference>
<dbReference type="SUPFAM" id="SSF53383">
    <property type="entry name" value="PLP-dependent transferases"/>
    <property type="match status" value="1"/>
</dbReference>
<dbReference type="GO" id="GO:0008483">
    <property type="term" value="F:transaminase activity"/>
    <property type="evidence" value="ECO:0007669"/>
    <property type="project" value="InterPro"/>
</dbReference>
<evidence type="ECO:0000256" key="2">
    <source>
        <dbReference type="ARBA" id="ARBA00004819"/>
    </source>
</evidence>
<gene>
    <name evidence="8" type="primary">hemL_1</name>
    <name evidence="7" type="synonym">hemL</name>
    <name evidence="8" type="ORF">MFU01_27200</name>
    <name evidence="9" type="ORF">SAMN05443572_101301</name>
</gene>
<dbReference type="Gene3D" id="3.90.1150.10">
    <property type="entry name" value="Aspartate Aminotransferase, domain 1"/>
    <property type="match status" value="1"/>
</dbReference>
<keyword evidence="5 7" id="KW-0413">Isomerase</keyword>
<dbReference type="Gene3D" id="3.40.640.10">
    <property type="entry name" value="Type I PLP-dependent aspartate aminotransferase-like (Major domain)"/>
    <property type="match status" value="1"/>
</dbReference>
<dbReference type="InterPro" id="IPR004639">
    <property type="entry name" value="4pyrrol_synth_GluAld_NH2Trfase"/>
</dbReference>
<dbReference type="Pfam" id="PF00202">
    <property type="entry name" value="Aminotran_3"/>
    <property type="match status" value="1"/>
</dbReference>
<evidence type="ECO:0000256" key="4">
    <source>
        <dbReference type="ARBA" id="ARBA00022898"/>
    </source>
</evidence>
<dbReference type="GO" id="GO:0042286">
    <property type="term" value="F:glutamate-1-semialdehyde 2,1-aminomutase activity"/>
    <property type="evidence" value="ECO:0007669"/>
    <property type="project" value="UniProtKB-UniRule"/>
</dbReference>
<proteinExistence type="inferred from homology"/>
<protein>
    <recommendedName>
        <fullName evidence="7">Glutamate-1-semialdehyde 2,1-aminomutase</fullName>
        <shortName evidence="7">GSA</shortName>
        <ecNumber evidence="7">5.4.3.8</ecNumber>
    </recommendedName>
    <alternativeName>
        <fullName evidence="7">Glutamate-1-semialdehyde aminotransferase</fullName>
        <shortName evidence="7">GSA-AT</shortName>
    </alternativeName>
</protein>
<dbReference type="STRING" id="1334629.MFUL124B02_02390"/>
<comment type="caution">
    <text evidence="8">The sequence shown here is derived from an EMBL/GenBank/DDBJ whole genome shotgun (WGS) entry which is preliminary data.</text>
</comment>
<dbReference type="PANTHER" id="PTHR43713:SF3">
    <property type="entry name" value="GLUTAMATE-1-SEMIALDEHYDE 2,1-AMINOMUTASE 1, CHLOROPLASTIC-RELATED"/>
    <property type="match status" value="1"/>
</dbReference>
<name>A0A511T243_MYXFU</name>